<dbReference type="InterPro" id="IPR038255">
    <property type="entry name" value="PBS_linker_sf"/>
</dbReference>
<dbReference type="PRINTS" id="PR00313">
    <property type="entry name" value="CABNDNGRPT"/>
</dbReference>
<dbReference type="PANTHER" id="PTHR38340">
    <property type="entry name" value="S-LAYER PROTEIN"/>
    <property type="match status" value="1"/>
</dbReference>
<name>A0ABU6HMN5_9RHOB</name>
<dbReference type="EMBL" id="JAYLLH010000026">
    <property type="protein sequence ID" value="MEC3862688.1"/>
    <property type="molecule type" value="Genomic_DNA"/>
</dbReference>
<dbReference type="PROSITE" id="PS00330">
    <property type="entry name" value="HEMOLYSIN_CALCIUM"/>
    <property type="match status" value="4"/>
</dbReference>
<evidence type="ECO:0000313" key="6">
    <source>
        <dbReference type="Proteomes" id="UP001348149"/>
    </source>
</evidence>
<evidence type="ECO:0000313" key="5">
    <source>
        <dbReference type="EMBL" id="MEC3862688.1"/>
    </source>
</evidence>
<dbReference type="Gene3D" id="2.150.10.10">
    <property type="entry name" value="Serralysin-like metalloprotease, C-terminal"/>
    <property type="match status" value="3"/>
</dbReference>
<protein>
    <submittedName>
        <fullName evidence="5">DUF4214 domain-containing protein</fullName>
    </submittedName>
</protein>
<comment type="caution">
    <text evidence="5">The sequence shown here is derived from an EMBL/GenBank/DDBJ whole genome shotgun (WGS) entry which is preliminary data.</text>
</comment>
<dbReference type="Proteomes" id="UP001348149">
    <property type="component" value="Unassembled WGS sequence"/>
</dbReference>
<feature type="domain" description="DUF4214" evidence="4">
    <location>
        <begin position="868"/>
        <end position="934"/>
    </location>
</feature>
<dbReference type="InterPro" id="IPR018511">
    <property type="entry name" value="Hemolysin-typ_Ca-bd_CS"/>
</dbReference>
<dbReference type="PANTHER" id="PTHR38340:SF1">
    <property type="entry name" value="S-LAYER PROTEIN"/>
    <property type="match status" value="1"/>
</dbReference>
<dbReference type="SUPFAM" id="SSF51120">
    <property type="entry name" value="beta-Roll"/>
    <property type="match status" value="4"/>
</dbReference>
<sequence length="1041" mass="108787">MLIDFFGNPRGNDVFVDAFLNTTSNSVNPSVIATSTEEITIENPSNGYRSVFTGTGLPLDPNTTLTGTLTDWDLYDDQGHQVLSASNISWSFQAFIEGLVALIDAGNPAPMNALFNLQDISFDGGQSNESIDLGDTFTGVTRAMLIDGSPYDDTLRSGAGDDTLFGDDGDDRLYGGAGDDELSGGAGRDRLYGGIGDDMLDASGGSAESQSWGDYVRPGLGENTIIGHAGLWQLGEGLDLSYGELSGIGGVTITSGRNGSGSTESGMPGAVSDSFLYVNFFEGSQDGDNITGGDDDIWEGFAGLAGNDTIDGGGSAGVNQLVYAYEPDWYNGAGSGIVANVATGTVVDTQGFTDSFSNINAIEGSAFDDSMTNAGGSSGMRFIGGAGNDTLIGGFGIDNLFGGDGDDSIRTGDSNVEYDYVMPGEGTDTVDLSDVQLGYVDIDHSDLQSGAITAVLNGPANTATIDKAAGGRTTLIDPEAAMGADGLGLSGTRFGDSFVLTPSDDGWLEVAALQGNDTIEVLAHNGTLRLNYNMWNGSNGIAMNLGNGLVSNDGTGGTDTLIGVDNITEIRATRFNDLIVGSDAAYQRFILEGGNDTVNAGGGTDELRYDRSGVGPIELDLEAGQATGDWNGAAFTTTFSGVEWARGSRDGGDILLGDGGANRFLANGGDDTVVGRYGADLLLGEAGNDLLVGDHWVAAYAPGEAAQVYRLYQATLGRAPDIGGHLDWTGRIYAGDVDIRGAAGGFVNSAEFQATYGALDNPQFVELLYQNVLGRAADAGGLAGWVGQLDGGATRAQVVVGFSESTEFKANTAAEAASFARNANEQTWSDEVYRVYRATLDRDPDRGGFLDWIDRLADGTPLVNTVTGFVNSQEFQNTYGALTNAQFVELLYQNVLGRAADAGGLADWTGRLDSGTTRSQVVLGFSESTEFINNTRQDTTDWIKSLGSDDELRGGAGDNTLAGGRLSDWFIFDTAEGGNHVVLDLEAWDELHFEGFGYADDAAARSHMTQAGADVVFDDQGVNVTLLNIQLGMISDDMIQV</sequence>
<gene>
    <name evidence="5" type="ORF">VK792_15460</name>
</gene>
<evidence type="ECO:0000256" key="1">
    <source>
        <dbReference type="ARBA" id="ARBA00004613"/>
    </source>
</evidence>
<dbReference type="InterPro" id="IPR001343">
    <property type="entry name" value="Hemolysn_Ca-bd"/>
</dbReference>
<accession>A0ABU6HMN5</accession>
<keyword evidence="6" id="KW-1185">Reference proteome</keyword>
<feature type="region of interest" description="Disordered" evidence="3">
    <location>
        <begin position="157"/>
        <end position="181"/>
    </location>
</feature>
<dbReference type="InterPro" id="IPR011049">
    <property type="entry name" value="Serralysin-like_metalloprot_C"/>
</dbReference>
<dbReference type="RefSeq" id="WP_326298648.1">
    <property type="nucleotide sequence ID" value="NZ_JAYLLH010000026.1"/>
</dbReference>
<feature type="domain" description="DUF4214" evidence="4">
    <location>
        <begin position="744"/>
        <end position="811"/>
    </location>
</feature>
<evidence type="ECO:0000256" key="2">
    <source>
        <dbReference type="ARBA" id="ARBA00022525"/>
    </source>
</evidence>
<organism evidence="5 6">
    <name type="scientific">Mesobacterium hydrothermale</name>
    <dbReference type="NCBI Taxonomy" id="3111907"/>
    <lineage>
        <taxon>Bacteria</taxon>
        <taxon>Pseudomonadati</taxon>
        <taxon>Pseudomonadota</taxon>
        <taxon>Alphaproteobacteria</taxon>
        <taxon>Rhodobacterales</taxon>
        <taxon>Roseobacteraceae</taxon>
        <taxon>Mesobacterium</taxon>
    </lineage>
</organism>
<keyword evidence="2" id="KW-0964">Secreted</keyword>
<proteinExistence type="predicted"/>
<dbReference type="Gene3D" id="1.10.3130.20">
    <property type="entry name" value="Phycobilisome linker domain"/>
    <property type="match status" value="2"/>
</dbReference>
<reference evidence="5 6" key="1">
    <citation type="submission" date="2024-01" db="EMBL/GenBank/DDBJ databases">
        <title>Mesobacterium rodlantinim sp. nov., isolated from shallow sea hydrothermal systems off Kueishantao Island.</title>
        <authorList>
            <person name="Su Z."/>
            <person name="Tang K."/>
        </authorList>
    </citation>
    <scope>NUCLEOTIDE SEQUENCE [LARGE SCALE GENOMIC DNA]</scope>
    <source>
        <strain evidence="5 6">TK19101</strain>
    </source>
</reference>
<dbReference type="InterPro" id="IPR025282">
    <property type="entry name" value="DUF4214"/>
</dbReference>
<dbReference type="Pfam" id="PF13946">
    <property type="entry name" value="DUF4214"/>
    <property type="match status" value="2"/>
</dbReference>
<evidence type="ECO:0000256" key="3">
    <source>
        <dbReference type="SAM" id="MobiDB-lite"/>
    </source>
</evidence>
<dbReference type="InterPro" id="IPR050557">
    <property type="entry name" value="RTX_toxin/Mannuronan_C5-epim"/>
</dbReference>
<comment type="subcellular location">
    <subcellularLocation>
        <location evidence="1">Secreted</location>
    </subcellularLocation>
</comment>
<dbReference type="Pfam" id="PF00353">
    <property type="entry name" value="HemolysinCabind"/>
    <property type="match status" value="6"/>
</dbReference>
<evidence type="ECO:0000259" key="4">
    <source>
        <dbReference type="Pfam" id="PF13946"/>
    </source>
</evidence>